<dbReference type="PANTHER" id="PTHR45527:SF16">
    <property type="entry name" value="NONRIBOSOMAL PEPTIDE SYNTHASE ATNA-RELATED"/>
    <property type="match status" value="1"/>
</dbReference>
<dbReference type="CDD" id="cd05918">
    <property type="entry name" value="A_NRPS_SidN3_like"/>
    <property type="match status" value="4"/>
</dbReference>
<evidence type="ECO:0000313" key="7">
    <source>
        <dbReference type="Proteomes" id="UP000664132"/>
    </source>
</evidence>
<feature type="domain" description="Carrier" evidence="5">
    <location>
        <begin position="1914"/>
        <end position="1990"/>
    </location>
</feature>
<evidence type="ECO:0000259" key="5">
    <source>
        <dbReference type="PROSITE" id="PS50075"/>
    </source>
</evidence>
<dbReference type="InterPro" id="IPR001242">
    <property type="entry name" value="Condensation_dom"/>
</dbReference>
<dbReference type="Pfam" id="PF00668">
    <property type="entry name" value="Condensation"/>
    <property type="match status" value="4"/>
</dbReference>
<reference evidence="6" key="1">
    <citation type="submission" date="2021-02" db="EMBL/GenBank/DDBJ databases">
        <title>Genome sequence Cadophora malorum strain M34.</title>
        <authorList>
            <person name="Stefanovic E."/>
            <person name="Vu D."/>
            <person name="Scully C."/>
            <person name="Dijksterhuis J."/>
            <person name="Roader J."/>
            <person name="Houbraken J."/>
        </authorList>
    </citation>
    <scope>NUCLEOTIDE SEQUENCE</scope>
    <source>
        <strain evidence="6">M34</strain>
    </source>
</reference>
<dbReference type="PROSITE" id="PS00012">
    <property type="entry name" value="PHOSPHOPANTETHEINE"/>
    <property type="match status" value="2"/>
</dbReference>
<dbReference type="EMBL" id="JAFJYH010000005">
    <property type="protein sequence ID" value="KAG4426105.1"/>
    <property type="molecule type" value="Genomic_DNA"/>
</dbReference>
<dbReference type="SUPFAM" id="SSF56801">
    <property type="entry name" value="Acetyl-CoA synthetase-like"/>
    <property type="match status" value="4"/>
</dbReference>
<keyword evidence="2" id="KW-0597">Phosphoprotein</keyword>
<gene>
    <name evidence="6" type="ORF">IFR04_000812</name>
</gene>
<dbReference type="InterPro" id="IPR045851">
    <property type="entry name" value="AMP-bd_C_sf"/>
</dbReference>
<dbReference type="Gene3D" id="3.40.50.12780">
    <property type="entry name" value="N-terminal domain of ligase-like"/>
    <property type="match status" value="4"/>
</dbReference>
<dbReference type="InterPro" id="IPR020845">
    <property type="entry name" value="AMP-binding_CS"/>
</dbReference>
<dbReference type="Proteomes" id="UP000664132">
    <property type="component" value="Unassembled WGS sequence"/>
</dbReference>
<dbReference type="Gene3D" id="3.30.559.10">
    <property type="entry name" value="Chloramphenicol acetyltransferase-like domain"/>
    <property type="match status" value="4"/>
</dbReference>
<dbReference type="GO" id="GO:0005737">
    <property type="term" value="C:cytoplasm"/>
    <property type="evidence" value="ECO:0007669"/>
    <property type="project" value="TreeGrafter"/>
</dbReference>
<name>A0A8H7WJL9_9HELO</name>
<proteinExistence type="predicted"/>
<evidence type="ECO:0000256" key="4">
    <source>
        <dbReference type="SAM" id="MobiDB-lite"/>
    </source>
</evidence>
<dbReference type="CDD" id="cd19545">
    <property type="entry name" value="FUM14_C_NRPS-like"/>
    <property type="match status" value="2"/>
</dbReference>
<dbReference type="CDD" id="cd19542">
    <property type="entry name" value="CT_NRPS-like"/>
    <property type="match status" value="2"/>
</dbReference>
<dbReference type="FunFam" id="3.30.300.30:FF:000015">
    <property type="entry name" value="Nonribosomal peptide synthase SidD"/>
    <property type="match status" value="4"/>
</dbReference>
<dbReference type="InterPro" id="IPR000873">
    <property type="entry name" value="AMP-dep_synth/lig_dom"/>
</dbReference>
<feature type="domain" description="Carrier" evidence="5">
    <location>
        <begin position="4085"/>
        <end position="4161"/>
    </location>
</feature>
<keyword evidence="7" id="KW-1185">Reference proteome</keyword>
<dbReference type="InterPro" id="IPR023213">
    <property type="entry name" value="CAT-like_dom_sf"/>
</dbReference>
<dbReference type="GO" id="GO:0016874">
    <property type="term" value="F:ligase activity"/>
    <property type="evidence" value="ECO:0007669"/>
    <property type="project" value="UniProtKB-KW"/>
</dbReference>
<feature type="domain" description="Carrier" evidence="5">
    <location>
        <begin position="4630"/>
        <end position="4710"/>
    </location>
</feature>
<dbReference type="SUPFAM" id="SSF52777">
    <property type="entry name" value="CoA-dependent acyltransferases"/>
    <property type="match status" value="9"/>
</dbReference>
<protein>
    <recommendedName>
        <fullName evidence="5">Carrier domain-containing protein</fullName>
    </recommendedName>
</protein>
<dbReference type="InterPro" id="IPR036736">
    <property type="entry name" value="ACP-like_sf"/>
</dbReference>
<dbReference type="NCBIfam" id="TIGR01733">
    <property type="entry name" value="AA-adenyl-dom"/>
    <property type="match status" value="3"/>
</dbReference>
<dbReference type="InterPro" id="IPR009081">
    <property type="entry name" value="PP-bd_ACP"/>
</dbReference>
<dbReference type="PROSITE" id="PS50075">
    <property type="entry name" value="CARRIER"/>
    <property type="match status" value="5"/>
</dbReference>
<dbReference type="GO" id="GO:0044550">
    <property type="term" value="P:secondary metabolite biosynthetic process"/>
    <property type="evidence" value="ECO:0007669"/>
    <property type="project" value="TreeGrafter"/>
</dbReference>
<comment type="caution">
    <text evidence="6">The sequence shown here is derived from an EMBL/GenBank/DDBJ whole genome shotgun (WGS) entry which is preliminary data.</text>
</comment>
<dbReference type="OrthoDB" id="416786at2759"/>
<evidence type="ECO:0000256" key="1">
    <source>
        <dbReference type="ARBA" id="ARBA00022450"/>
    </source>
</evidence>
<feature type="domain" description="Carrier" evidence="5">
    <location>
        <begin position="3009"/>
        <end position="3086"/>
    </location>
</feature>
<dbReference type="GO" id="GO:0043041">
    <property type="term" value="P:amino acid activation for nonribosomal peptide biosynthetic process"/>
    <property type="evidence" value="ECO:0007669"/>
    <property type="project" value="TreeGrafter"/>
</dbReference>
<dbReference type="SMART" id="SM00823">
    <property type="entry name" value="PKS_PP"/>
    <property type="match status" value="3"/>
</dbReference>
<organism evidence="6 7">
    <name type="scientific">Cadophora malorum</name>
    <dbReference type="NCBI Taxonomy" id="108018"/>
    <lineage>
        <taxon>Eukaryota</taxon>
        <taxon>Fungi</taxon>
        <taxon>Dikarya</taxon>
        <taxon>Ascomycota</taxon>
        <taxon>Pezizomycotina</taxon>
        <taxon>Leotiomycetes</taxon>
        <taxon>Helotiales</taxon>
        <taxon>Ploettnerulaceae</taxon>
        <taxon>Cadophora</taxon>
    </lineage>
</organism>
<dbReference type="Gene3D" id="3.30.300.30">
    <property type="match status" value="4"/>
</dbReference>
<sequence>MSMEPPLDLAYWTTRFQDKEQCLFPVLNDGAREQSNEVRAVEIIVPASSILKAFCHDHDLRPSTIFQTAWALVLRSYTGTDDVCFGYCENSSGLIPCQLNIARESSLQHVLDTADSTFARDCVHKGFSLNQLESTLGSREAGIFNTEISSRGELSRKTSKGSLGEQNVVNGFERGAKSNDQNHDGKNLDLRTMIRVEVEFGSTLLRTRLLYRLSGLSDGQAANVGSALEMALSCVLEGSHRSIAEQSLFSSHHASKVGQWNQLHLEPLNLTFHDAISTSVKAQPNAAAIDAWDEQWTYQELEDVSSHLARHLVELGVHVGMKIPLVFEKSGWWAVALLAVLKAGGAFVPVDPSQPVLRLKEIVEDVKPKVLLSSDRYSELLAESVETTVVVSRASMEKWSSKGTALVKLPEVSSRSEAYVMYTSGSTGKPKGATMNHGGYLSGLYQIFQGTNLGPGSRVLQSSSYAWTPCIIESMSCLWNGGCLCIPSETAKQNNLSQVFDDMRITWAFLSPSIIKTIKRESVNHLESLMLAGEPVSQELVSKWSSKKTKVWILWAATEVANLARPGDFAENSNVQNLGRCKAICRIVEPGNPEKQVPIGSVGEIVVHAPWIANEYVNDREQTAEKFLDRPDWLDQGPSLYGSRWYRVGDLVRQNSDGTLMLAGRGDSMVKIRGQRFDMSEIERNIGSDPRVRNSLPIIVKRGLCKHRLVAIVALHDFAAEESDHGRFSLVKDHEMQVAASWVSEFQKSLAMRVPNFMIPTIWVMVKQLPLTITGKIDRVSLKRLLENMDVDTFENISSLGISPEAPTTEMEKRLQQLWSEVLQLPREKVGVNQSFISLGGDSILAMLVGARCNDENLILRVQDILKYGTISELALRTTIKIDNEKEDALLRGQWDGLHKSIMGKLHDMGVPRSYDVEDAYPTSPMQQGMLLSKARLTGNYNTSTIYEVIPKINGLALNVDLLVAAWQQVVNRHSALRTFFVESISQSGSFDQVVLRNWDITPSTTIYRNVVAESEEGIVQIFKQNPPQPYSNKQPPHNFTIVKTESGRLFCRLNAEHTLVDGMSIAVIVRDIILAYDGSLQTQEVNLYSTYIDTLQKVVCSIDNKYWKSYLEGIHPCLLPNLAYSLSREPSKAEFRAVTVDIKHPQMLLKFCQIQEITISALFRTVWGLILRAYTGLDEVVFGYITSGRDLPLTGIGQIVGTFINMLVCRMDFKESSPVKEIIAKAQTDYRNSLPHQHASLAQIQHVLGSYGQQIFNTSMTVLKQVPLPAGHDPSIHFKNIHEWSPNEYDIDVQCWVSGSAVKVELWYRSETVSTEHAQNISSTFSRAVEAITDDPDQRVGQLDLFSDHHKTQVWDWNGRYPDIVNVCLHDIISSQVVHRPQELAIVSWEREMTFQELDTYSDRLALHLVSLGVAPEIHVLLCFEKSALAIVAMLAVLKAGGVCVSIDASHPVHRLQRIINDTAPICCLISSLNGKLFEGEGLHRHVKHLVTVDQLLLDSVMPAEKTARKPCASVRPDNAAFILFTSGSTGTPKGIVHTHSTVASSLHAHGNAMKIGTDSRTLQFSAFVFDVSITEIFMSLTRGGVLCIPSEDERMNNLESAIGRMSVNWAHLTPTVASLLDPTKISTLKHMALAGEPLKKINVTEWAPRLELVNLYGPAECALATTLRVGLVKDDRTDNIGKAVGLLVWIVDPSNPDKLVPIGAVGEVLLEGPNVAREYLKDKERTISSFIENPAWLKDEKTIPPRRFYRSGDLARYNGDGSIQILGRIDTQVKLHGQRVELGEIEYQVKVNLISHKLVNMAVVYAKSIKHPGGGILATFLEFEQRSTDVDDDQLMLTISQPLRRILIKLDAHLADTLPSYMVPAIYCPMNAMPLLTAGKIDRGKLSRIAQRLSADQIALYSLADFQEAKAMPRTRMERMLQKLWAKSLALEARTIGVDDNFFRLGADSVVAMRLAAAGREHGITITVADIFQNPKLSDMAIVVKPFSEKIMNDLEARYGIQKQDIQEIYPATPLQEGLLVLANRQPATYIVQHVFPLNPDIDTGRLRMAWEYVVRQQDILRTRIVPVERTIGSLQVVLREGLTWQTASSLQDFLEQDKKLPMEFGKPLSRYALIEEDETGLTYLVWTSHHSVFDKRSAFLVFKEVAAAYESIVTDTLDSSLSDGISFKAFSEAIFHMDISGAESYWKEQFSDLSFSHYPKLSPGQQPLATKSVCHSISMKSLDPAASSSAITLRAAWALLLAQYTDTPENVVFGVTLDGRGESASMPGTDTMVAPAFATIPIKVSIDRQITVETFLSGLQRSAEDMRQWQSFGLQNIKDLGPDAAKACDFQNLLAIHPLSTRSGLSGLTVSTHDTPSPYLLLLECQMLENSIEIKAQYDPKVLAASQVQRMLHQYEYVVAQLAAQDSSFKRLDDIEFCSPQDIELIASWNEKLPMPVKSCVHDTISSYAAVNPQAPAVCSWDTNLTYQELDALSSKLAHYLTTYFDIGPESLIPLCFAKSSWAVVAMVAVLKAGGGYVPMDPTHPASRLQEIVDAAKSSVILCSPQHEGLSRSLTERAFCVSRKTIDMCREFDGRPCSSVAPHNTCYVIFTSGSTGKPKGVSMTHTGFSTAAVAHGKRVNLNSKSRVIHFSSYAFEACILEILTTLFNGGCVCIAPESERLEDIAKTMRELRVNWAFFTPSFIRTISPDQVPDLKTLVLGGEALGSDNIDTWVDRVYLVNGYGPSETCIFSVINENIRRDFTTPDMIGSAIGGACWIVDPENHSKLAPLGAVGELLIEGPTLARGYLDDQEKTNAAFVNNSGLRKQIYGSSTSKTTNGHAKHKYDSNGDRTKGISMVTGRMYKTGDLVRYDTSGVTDGTIRFVGRKDSQVKIRGQRMELGDIEYHLKSNLGGIRHITVEQVILPHRETRHLAAFFSLHKDTRPSVSSSEILMLPLPADIKQSILAAEVVLAEKLPAYMIPTLYVPVASIPLLPSGKTNRRELRQLSTRFTEQEIEQYSLTEGQKRAPRTHTEKILAEVWSQILHTGDQSNIGLDDSFFRLGGDSIAAMNLTTLARENGVSLTVAKIFQHPRLEDMASAAVKTSDVVEHKIERFSLLAEVEDVDTVLGKLYDRYQIPHGKIEDAFPTSALQEGLFLLSIKQPGSYMSQITLSLRSDVDIAHFKSTWQKTAERNSILRTRIAHTGLNSIQFIVDEQIDWRHGSDLDTYLTQDKKSQMDQGSPLVRYAIVTSGSDRHFVLTTHHSLYDGWSLMLIMEDFNRLYGTGLVRPAAPPYANFIKHLMSADVDAAKSFWISQFSGKTLSSFPEPRPAAQAPSETQIFQYTDIQRPPASDITLSTVIRAAWSLVVARYADTEDVFFGAISTGRNASLPNIERMTGPLIATIPVCISVDGYETIENFLRRTQSQATDMIPFEHTGLQTIKSFGPEAETVCNFQNLLVVQPEGSEDMRSDIWKENVLFAKGEMVTMTYALIVECRLYKTKVRITAQYRENITPTRQMQRMIDQFEHVLHQLNNSPPGQMVKEVEVVSRQDKIEVLSWNKETRFPLIEDCVHHVIERQAIQRSQSPAVNSWDVSFSYEKLNDVSSRLAQYLRERGIGPNVYVPLCFDKSAWTIVAILAVLKAGGAYLSLDPKHPKSRRDLIIREVSARVVLTGSQYRDNFESLGLTVLGIDQSMIDSLDSRSSIERCPGKSTDAAFVVFTSGSTGVPKGIVMEHGSFVSSAEEHSKALHINSGSRVLQFAAYTYDVSMGEILTTLMQGGCVCVPSEEQRLGNLAATVNSLKVNWAFLTPTVAGFLTPSEVPHLKYLVLGGEHCTNQNIQTWSEHLNLINSYGPAECAIWCCRAPNLTLDSNPASLGYPIGATLWITDAADPDRLAPTGCVGELLIEGPTLAREYLNDPEKTAVAFIVNPKWSVDGFGTERRFYRTGDLVKYGPHGEIFFVGRRDTQAKIHGQRIELGEIEQNLMRCSPRDWFPVVDILRFSESGRDATLTAFIHIKNTSDVPKDSTGIAITMDSMVSENLSKIRSDLEQILPGHMVPAAFIPVVQLPLTAGGKVDRKALKAFGQSLNRDEFFQYLLSGHSAVKLPSTDMERRLQLLWSKVLNLTPDSIGTDSNFLRLGGDSVAAMRLSASARENGLQLTIRSIFTYPRLVNMAKSAEVITKEPGELQNYDRFSTITDIDMHILMEDVLLPQLSQDIGEIEDVLEATDYQKWTQGCGQLKTRGYNNYFVFNFKGSLDLAILQNACRKIIERHPVLRTVFVPRKQRLFQVVLESVEPTFEYHRHETQMSVLDRDMERSVRFGEPIIRFSLIDHGNEEYRLLMRVSHSLYDGISLPIIVRDLKAAYAGEELSSSSPYHQFIAGSLRTMKISEAESFWQTLLEGSTMTRVIDHHKPSYRNSINRSLKRTVVAPDSKNTGITFASMVKSAWGLVLAKFSATSDVIFGQITTGRSAPIPGIDEVVGPCMNLIPARVKLDSAATYSELLHQVQAQHLDSLPYESLGFYRIIEKCTRWPKWTRFSSILQHTNFNVGMNALDMWGDVEMRLGNFTPDHDVSDIWIWTGPAGENFYIDFTYSSSNLPDGLAREMLESLCENIAKLSDSPDDALESPLANVQARLPLALSEPVSPPLGAEPSLEILAVVQATWSSIFDGDGDHLPAGTTDSTPFFTLRGDLLAAAQISWDLGKQGFQISPEDVIDNPTIRSQAILLSARA</sequence>
<dbReference type="PANTHER" id="PTHR45527">
    <property type="entry name" value="NONRIBOSOMAL PEPTIDE SYNTHETASE"/>
    <property type="match status" value="1"/>
</dbReference>
<dbReference type="Pfam" id="PF00501">
    <property type="entry name" value="AMP-binding"/>
    <property type="match status" value="4"/>
</dbReference>
<feature type="domain" description="Carrier" evidence="5">
    <location>
        <begin position="806"/>
        <end position="882"/>
    </location>
</feature>
<dbReference type="NCBIfam" id="NF003417">
    <property type="entry name" value="PRK04813.1"/>
    <property type="match status" value="5"/>
</dbReference>
<dbReference type="FunFam" id="3.40.50.980:FF:000001">
    <property type="entry name" value="Non-ribosomal peptide synthetase"/>
    <property type="match status" value="3"/>
</dbReference>
<evidence type="ECO:0000256" key="3">
    <source>
        <dbReference type="ARBA" id="ARBA00022598"/>
    </source>
</evidence>
<dbReference type="PROSITE" id="PS00455">
    <property type="entry name" value="AMP_BINDING"/>
    <property type="match status" value="4"/>
</dbReference>
<dbReference type="SUPFAM" id="SSF47336">
    <property type="entry name" value="ACP-like"/>
    <property type="match status" value="4"/>
</dbReference>
<dbReference type="FunFam" id="1.10.1200.10:FF:000005">
    <property type="entry name" value="Nonribosomal peptide synthetase 1"/>
    <property type="match status" value="3"/>
</dbReference>
<dbReference type="InterPro" id="IPR020806">
    <property type="entry name" value="PKS_PP-bd"/>
</dbReference>
<evidence type="ECO:0000313" key="6">
    <source>
        <dbReference type="EMBL" id="KAG4426105.1"/>
    </source>
</evidence>
<accession>A0A8H7WJL9</accession>
<dbReference type="FunFam" id="3.30.559.30:FF:000003">
    <property type="entry name" value="Nonribosomal peptide synthase SidD"/>
    <property type="match status" value="1"/>
</dbReference>
<dbReference type="Gene3D" id="1.10.1200.10">
    <property type="entry name" value="ACP-like"/>
    <property type="match status" value="4"/>
</dbReference>
<dbReference type="InterPro" id="IPR042099">
    <property type="entry name" value="ANL_N_sf"/>
</dbReference>
<dbReference type="Pfam" id="PF00550">
    <property type="entry name" value="PP-binding"/>
    <property type="match status" value="4"/>
</dbReference>
<dbReference type="FunFam" id="3.30.559.30:FF:000005">
    <property type="entry name" value="Nonribosomal peptide synthase Pes1"/>
    <property type="match status" value="1"/>
</dbReference>
<keyword evidence="3" id="KW-0436">Ligase</keyword>
<dbReference type="GO" id="GO:0031177">
    <property type="term" value="F:phosphopantetheine binding"/>
    <property type="evidence" value="ECO:0007669"/>
    <property type="project" value="InterPro"/>
</dbReference>
<dbReference type="Gene3D" id="3.30.559.30">
    <property type="entry name" value="Nonribosomal peptide synthetase, condensation domain"/>
    <property type="match status" value="5"/>
</dbReference>
<dbReference type="InterPro" id="IPR006162">
    <property type="entry name" value="Ppantetheine_attach_site"/>
</dbReference>
<evidence type="ECO:0000256" key="2">
    <source>
        <dbReference type="ARBA" id="ARBA00022553"/>
    </source>
</evidence>
<dbReference type="InterPro" id="IPR010071">
    <property type="entry name" value="AA_adenyl_dom"/>
</dbReference>
<keyword evidence="1" id="KW-0596">Phosphopantetheine</keyword>
<dbReference type="FunFam" id="3.40.50.12780:FF:000014">
    <property type="entry name" value="Nonribosomal peptide synthetase 1"/>
    <property type="match status" value="3"/>
</dbReference>
<feature type="region of interest" description="Disordered" evidence="4">
    <location>
        <begin position="2813"/>
        <end position="2833"/>
    </location>
</feature>